<keyword evidence="2" id="KW-0812">Transmembrane</keyword>
<name>A0A444Q681_9MICO</name>
<sequence length="267" mass="29811">MRSVADQSVAELGGRMSVLSRQKSDHIELDRLLQRLGESTHEEQLPVLLDLYRLVFPHAFAEESVLWPVMRRVLPDGGELTLQVEQEHQEVNELVTRLEDLELGSVERQAAIDRLVDVLREDVRDEEDELFPRLQERVPAGRLRLLGLAWEVTRRIAPTRAHPIVARRPPGNVIAALPLSVLDRSRDRLDALRLRGAGRGESALLATTTALTRAAHSIEHLPAMRRGEDSSTRVDPRPGRPRAAASASAIAGVLLVVALVRRARQRS</sequence>
<feature type="transmembrane region" description="Helical" evidence="2">
    <location>
        <begin position="243"/>
        <end position="260"/>
    </location>
</feature>
<evidence type="ECO:0000259" key="3">
    <source>
        <dbReference type="Pfam" id="PF01814"/>
    </source>
</evidence>
<dbReference type="Gene3D" id="1.20.120.520">
    <property type="entry name" value="nmb1532 protein domain like"/>
    <property type="match status" value="1"/>
</dbReference>
<keyword evidence="2" id="KW-1133">Transmembrane helix</keyword>
<dbReference type="Pfam" id="PF01814">
    <property type="entry name" value="Hemerythrin"/>
    <property type="match status" value="1"/>
</dbReference>
<dbReference type="AlphaFoldDB" id="A0A444Q681"/>
<dbReference type="Proteomes" id="UP000288603">
    <property type="component" value="Unassembled WGS sequence"/>
</dbReference>
<evidence type="ECO:0000313" key="4">
    <source>
        <dbReference type="EMBL" id="RWZ59292.1"/>
    </source>
</evidence>
<protein>
    <submittedName>
        <fullName evidence="4">Hemerythrin domain-containing protein</fullName>
    </submittedName>
</protein>
<evidence type="ECO:0000256" key="2">
    <source>
        <dbReference type="SAM" id="Phobius"/>
    </source>
</evidence>
<keyword evidence="5" id="KW-1185">Reference proteome</keyword>
<comment type="caution">
    <text evidence="4">The sequence shown here is derived from an EMBL/GenBank/DDBJ whole genome shotgun (WGS) entry which is preliminary data.</text>
</comment>
<feature type="domain" description="Hemerythrin-like" evidence="3">
    <location>
        <begin position="22"/>
        <end position="134"/>
    </location>
</feature>
<proteinExistence type="predicted"/>
<dbReference type="RefSeq" id="WP_128499864.1">
    <property type="nucleotide sequence ID" value="NZ_RZNC01000005.1"/>
</dbReference>
<dbReference type="PANTHER" id="PTHR35585">
    <property type="entry name" value="HHE DOMAIN PROTEIN (AFU_ORTHOLOGUE AFUA_4G00730)"/>
    <property type="match status" value="1"/>
</dbReference>
<dbReference type="EMBL" id="RZNC01000005">
    <property type="protein sequence ID" value="RWZ59292.1"/>
    <property type="molecule type" value="Genomic_DNA"/>
</dbReference>
<gene>
    <name evidence="4" type="ORF">ELQ92_13635</name>
</gene>
<evidence type="ECO:0000256" key="1">
    <source>
        <dbReference type="SAM" id="MobiDB-lite"/>
    </source>
</evidence>
<feature type="region of interest" description="Disordered" evidence="1">
    <location>
        <begin position="221"/>
        <end position="243"/>
    </location>
</feature>
<reference evidence="4 5" key="1">
    <citation type="submission" date="2018-12" db="EMBL/GenBank/DDBJ databases">
        <authorList>
            <person name="Li F."/>
        </authorList>
    </citation>
    <scope>NUCLEOTIDE SEQUENCE [LARGE SCALE GENOMIC DNA]</scope>
    <source>
        <strain evidence="4 5">8H24J-4-2</strain>
    </source>
</reference>
<dbReference type="InterPro" id="IPR012312">
    <property type="entry name" value="Hemerythrin-like"/>
</dbReference>
<evidence type="ECO:0000313" key="5">
    <source>
        <dbReference type="Proteomes" id="UP000288603"/>
    </source>
</evidence>
<accession>A0A444Q681</accession>
<dbReference type="PANTHER" id="PTHR35585:SF1">
    <property type="entry name" value="HHE DOMAIN PROTEIN (AFU_ORTHOLOGUE AFUA_4G00730)"/>
    <property type="match status" value="1"/>
</dbReference>
<dbReference type="OrthoDB" id="9793637at2"/>
<keyword evidence="2" id="KW-0472">Membrane</keyword>
<organism evidence="4 5">
    <name type="scientific">Labedella populi</name>
    <dbReference type="NCBI Taxonomy" id="2498850"/>
    <lineage>
        <taxon>Bacteria</taxon>
        <taxon>Bacillati</taxon>
        <taxon>Actinomycetota</taxon>
        <taxon>Actinomycetes</taxon>
        <taxon>Micrococcales</taxon>
        <taxon>Microbacteriaceae</taxon>
        <taxon>Labedella</taxon>
    </lineage>
</organism>
<feature type="compositionally biased region" description="Basic and acidic residues" evidence="1">
    <location>
        <begin position="225"/>
        <end position="238"/>
    </location>
</feature>